<accession>A0A7Y7E8E4</accession>
<name>A0A7Y7E8E4_STRMO</name>
<evidence type="ECO:0000313" key="3">
    <source>
        <dbReference type="Proteomes" id="UP000587462"/>
    </source>
</evidence>
<dbReference type="InterPro" id="IPR025874">
    <property type="entry name" value="DZR"/>
</dbReference>
<dbReference type="RefSeq" id="WP_190076325.1">
    <property type="nucleotide sequence ID" value="NZ_BNBU01000014.1"/>
</dbReference>
<keyword evidence="3" id="KW-1185">Reference proteome</keyword>
<protein>
    <submittedName>
        <fullName evidence="2">Zinc ribbon domain-containing protein</fullName>
    </submittedName>
</protein>
<reference evidence="2 3" key="1">
    <citation type="submission" date="2020-04" db="EMBL/GenBank/DDBJ databases">
        <title>Draft Genome Sequence of Streptomyces morookaense DSM 40503, an 8-azaguanine-producing strain.</title>
        <authorList>
            <person name="Qi J."/>
            <person name="Gao J.-M."/>
        </authorList>
    </citation>
    <scope>NUCLEOTIDE SEQUENCE [LARGE SCALE GENOMIC DNA]</scope>
    <source>
        <strain evidence="2 3">DSM 40503</strain>
    </source>
</reference>
<comment type="caution">
    <text evidence="2">The sequence shown here is derived from an EMBL/GenBank/DDBJ whole genome shotgun (WGS) entry which is preliminary data.</text>
</comment>
<dbReference type="Proteomes" id="UP000587462">
    <property type="component" value="Unassembled WGS sequence"/>
</dbReference>
<proteinExistence type="predicted"/>
<feature type="domain" description="DZANK-type" evidence="1">
    <location>
        <begin position="173"/>
        <end position="217"/>
    </location>
</feature>
<evidence type="ECO:0000313" key="2">
    <source>
        <dbReference type="EMBL" id="NVK79908.1"/>
    </source>
</evidence>
<dbReference type="EMBL" id="JABBXF010000044">
    <property type="protein sequence ID" value="NVK79908.1"/>
    <property type="molecule type" value="Genomic_DNA"/>
</dbReference>
<dbReference type="AlphaFoldDB" id="A0A7Y7E8E4"/>
<dbReference type="Pfam" id="PF12773">
    <property type="entry name" value="DZR"/>
    <property type="match status" value="1"/>
</dbReference>
<sequence length="220" mass="23730">MSGTEIYFAGNYHDMCHQYGTEAGFQFEFYCSRCQDTWRSPFEPYRGGRLAGWLSKGVGAASGLLGSVVGEVSTAADGLAGSHWGKARDTAFRRAVTAAEGHFNRCARCASYVCGRCWNPEQGLCLHCAPDTAGEMMAAQQRGLNDLVAQRAYAEGQRRGQEHDAQTPRQLVCPQCRTETHGGRFCMGCGHELAQQSACAGCKAPLPDGAAFCPGCGQRR</sequence>
<gene>
    <name evidence="2" type="ORF">HG542_19840</name>
</gene>
<organism evidence="2 3">
    <name type="scientific">Streptomyces morookaense</name>
    <name type="common">Streptoverticillium morookaense</name>
    <dbReference type="NCBI Taxonomy" id="1970"/>
    <lineage>
        <taxon>Bacteria</taxon>
        <taxon>Bacillati</taxon>
        <taxon>Actinomycetota</taxon>
        <taxon>Actinomycetes</taxon>
        <taxon>Kitasatosporales</taxon>
        <taxon>Streptomycetaceae</taxon>
        <taxon>Streptomyces</taxon>
    </lineage>
</organism>
<evidence type="ECO:0000259" key="1">
    <source>
        <dbReference type="Pfam" id="PF12773"/>
    </source>
</evidence>